<dbReference type="AlphaFoldDB" id="A0A0D8J0A0"/>
<gene>
    <name evidence="3" type="ORF">ASJ35_13080</name>
    <name evidence="2" type="ORF">TQ39_08210</name>
</gene>
<sequence length="216" mass="22825">MAAAHPEVQPMLDEPSRWPADVAALLARNEEALGFVLAYPSLIDAAPPARVEEAVRGSFPTLLQWDARWGCTPYGGSILAITGCGPTALSVVACGLTGDASLTPAAIAAWAQRQGYAGADGTSWELMRSGCEHFGLYAQELSLTEAAVFGALEAGQPIICSMRPGDFTTAGHFIVLTGTQDGLLCVVDPNSPARSASLWEYSRLEPQIKNLWAYTA</sequence>
<dbReference type="Proteomes" id="UP000053433">
    <property type="component" value="Unassembled WGS sequence"/>
</dbReference>
<evidence type="ECO:0000313" key="4">
    <source>
        <dbReference type="Proteomes" id="UP000032483"/>
    </source>
</evidence>
<proteinExistence type="predicted"/>
<dbReference type="Proteomes" id="UP000032483">
    <property type="component" value="Unassembled WGS sequence"/>
</dbReference>
<accession>A0A0W7TP42</accession>
<evidence type="ECO:0000259" key="1">
    <source>
        <dbReference type="Pfam" id="PF13529"/>
    </source>
</evidence>
<reference evidence="3 5" key="2">
    <citation type="submission" date="2015-10" db="EMBL/GenBank/DDBJ databases">
        <title>A novel member of the family Ruminococcaceae isolated from human faeces.</title>
        <authorList>
            <person name="Shkoporov A.N."/>
            <person name="Chaplin A.V."/>
            <person name="Motuzova O.V."/>
            <person name="Kafarskaia L.I."/>
            <person name="Efimov B.A."/>
        </authorList>
    </citation>
    <scope>NUCLEOTIDE SEQUENCE [LARGE SCALE GENOMIC DNA]</scope>
    <source>
        <strain evidence="3 5">668</strain>
    </source>
</reference>
<dbReference type="EMBL" id="JXXK01000009">
    <property type="protein sequence ID" value="KJF40189.1"/>
    <property type="molecule type" value="Genomic_DNA"/>
</dbReference>
<keyword evidence="4" id="KW-1185">Reference proteome</keyword>
<dbReference type="Pfam" id="PF13529">
    <property type="entry name" value="Peptidase_C39_2"/>
    <property type="match status" value="1"/>
</dbReference>
<dbReference type="PATRIC" id="fig|1550024.3.peg.1867"/>
<protein>
    <recommendedName>
        <fullName evidence="1">Peptidase C39-like domain-containing protein</fullName>
    </recommendedName>
</protein>
<comment type="caution">
    <text evidence="2">The sequence shown here is derived from an EMBL/GenBank/DDBJ whole genome shotgun (WGS) entry which is preliminary data.</text>
</comment>
<dbReference type="EMBL" id="LMUA01000019">
    <property type="protein sequence ID" value="KUE75602.1"/>
    <property type="molecule type" value="Genomic_DNA"/>
</dbReference>
<name>A0A0D8J0A0_9FIRM</name>
<evidence type="ECO:0000313" key="3">
    <source>
        <dbReference type="EMBL" id="KUE75602.1"/>
    </source>
</evidence>
<organism evidence="2 4">
    <name type="scientific">Ruthenibacterium lactatiformans</name>
    <dbReference type="NCBI Taxonomy" id="1550024"/>
    <lineage>
        <taxon>Bacteria</taxon>
        <taxon>Bacillati</taxon>
        <taxon>Bacillota</taxon>
        <taxon>Clostridia</taxon>
        <taxon>Eubacteriales</taxon>
        <taxon>Oscillospiraceae</taxon>
        <taxon>Ruthenibacterium</taxon>
    </lineage>
</organism>
<evidence type="ECO:0000313" key="2">
    <source>
        <dbReference type="EMBL" id="KJF40189.1"/>
    </source>
</evidence>
<dbReference type="InterPro" id="IPR039564">
    <property type="entry name" value="Peptidase_C39-like"/>
</dbReference>
<accession>A0A0D8J0A0</accession>
<feature type="domain" description="Peptidase C39-like" evidence="1">
    <location>
        <begin position="59"/>
        <end position="190"/>
    </location>
</feature>
<evidence type="ECO:0000313" key="5">
    <source>
        <dbReference type="Proteomes" id="UP000053433"/>
    </source>
</evidence>
<reference evidence="2" key="1">
    <citation type="submission" date="2015-02" db="EMBL/GenBank/DDBJ databases">
        <title>A novel member of the family Ruminococcaceae isolated from human feces.</title>
        <authorList>
            <person name="Shkoporov A.N."/>
            <person name="Chaplin A.V."/>
            <person name="Motuzova O.V."/>
            <person name="Kafarskaia L.I."/>
            <person name="Khokhlova E.V."/>
            <person name="Efimov B.A."/>
        </authorList>
    </citation>
    <scope>NUCLEOTIDE SEQUENCE [LARGE SCALE GENOMIC DNA]</scope>
    <source>
        <strain evidence="2">585-1</strain>
    </source>
</reference>
<dbReference type="Gene3D" id="3.90.70.10">
    <property type="entry name" value="Cysteine proteinases"/>
    <property type="match status" value="1"/>
</dbReference>